<organism evidence="5 6">
    <name type="scientific">Sinorhizobium fredii (strain NBRC 101917 / NGR234)</name>
    <dbReference type="NCBI Taxonomy" id="394"/>
    <lineage>
        <taxon>Bacteria</taxon>
        <taxon>Pseudomonadati</taxon>
        <taxon>Pseudomonadota</taxon>
        <taxon>Alphaproteobacteria</taxon>
        <taxon>Hyphomicrobiales</taxon>
        <taxon>Rhizobiaceae</taxon>
        <taxon>Sinorhizobium/Ensifer group</taxon>
        <taxon>Sinorhizobium</taxon>
    </lineage>
</organism>
<proteinExistence type="inferred from homology"/>
<dbReference type="EMBL" id="CP001389">
    <property type="protein sequence ID" value="ACP25800.1"/>
    <property type="molecule type" value="Genomic_DNA"/>
</dbReference>
<dbReference type="PANTHER" id="PTHR43869:SF1">
    <property type="entry name" value="GLYCINE BETAINE_PROLINE BETAINE TRANSPORT SYSTEM ATP-BINDING PROTEIN PROV"/>
    <property type="match status" value="1"/>
</dbReference>
<dbReference type="Pfam" id="PF00005">
    <property type="entry name" value="ABC_tran"/>
    <property type="match status" value="1"/>
</dbReference>
<dbReference type="Proteomes" id="UP000001054">
    <property type="component" value="Chromosome"/>
</dbReference>
<dbReference type="InterPro" id="IPR051921">
    <property type="entry name" value="ABC_osmolyte_uptake_ATP-bind"/>
</dbReference>
<dbReference type="InterPro" id="IPR017871">
    <property type="entry name" value="ABC_transporter-like_CS"/>
</dbReference>
<dbReference type="PATRIC" id="fig|394.7.peg.4860"/>
<keyword evidence="2" id="KW-0547">Nucleotide-binding</keyword>
<dbReference type="InterPro" id="IPR027417">
    <property type="entry name" value="P-loop_NTPase"/>
</dbReference>
<name>C3MED1_SINFN</name>
<dbReference type="OrthoDB" id="9802264at2"/>
<gene>
    <name evidence="5" type="ordered locus">NGR_c20370</name>
</gene>
<evidence type="ECO:0000313" key="6">
    <source>
        <dbReference type="Proteomes" id="UP000001054"/>
    </source>
</evidence>
<evidence type="ECO:0000256" key="2">
    <source>
        <dbReference type="ARBA" id="ARBA00022741"/>
    </source>
</evidence>
<dbReference type="SMART" id="SM00382">
    <property type="entry name" value="AAA"/>
    <property type="match status" value="1"/>
</dbReference>
<evidence type="ECO:0000313" key="5">
    <source>
        <dbReference type="EMBL" id="ACP25800.1"/>
    </source>
</evidence>
<dbReference type="InterPro" id="IPR003593">
    <property type="entry name" value="AAA+_ATPase"/>
</dbReference>
<dbReference type="AlphaFoldDB" id="C3MED1"/>
<dbReference type="Gene3D" id="3.40.50.300">
    <property type="entry name" value="P-loop containing nucleotide triphosphate hydrolases"/>
    <property type="match status" value="1"/>
</dbReference>
<dbReference type="PANTHER" id="PTHR43869">
    <property type="entry name" value="GLYCINE BETAINE/PROLINE BETAINE TRANSPORT SYSTEM ATP-BINDING PROTEIN PROV"/>
    <property type="match status" value="1"/>
</dbReference>
<accession>C3MED1</accession>
<dbReference type="PROSITE" id="PS00211">
    <property type="entry name" value="ABC_TRANSPORTER_1"/>
    <property type="match status" value="1"/>
</dbReference>
<protein>
    <submittedName>
        <fullName evidence="5">ATP-binding component of ABC transporter</fullName>
    </submittedName>
</protein>
<dbReference type="SUPFAM" id="SSF52540">
    <property type="entry name" value="P-loop containing nucleoside triphosphate hydrolases"/>
    <property type="match status" value="1"/>
</dbReference>
<dbReference type="InterPro" id="IPR003439">
    <property type="entry name" value="ABC_transporter-like_ATP-bd"/>
</dbReference>
<comment type="similarity">
    <text evidence="1">Belongs to the ABC transporter superfamily.</text>
</comment>
<evidence type="ECO:0000256" key="1">
    <source>
        <dbReference type="ARBA" id="ARBA00005417"/>
    </source>
</evidence>
<keyword evidence="3 5" id="KW-0067">ATP-binding</keyword>
<dbReference type="GO" id="GO:0016887">
    <property type="term" value="F:ATP hydrolysis activity"/>
    <property type="evidence" value="ECO:0007669"/>
    <property type="project" value="InterPro"/>
</dbReference>
<keyword evidence="6" id="KW-1185">Reference proteome</keyword>
<dbReference type="KEGG" id="rhi:NGR_c20370"/>
<dbReference type="PROSITE" id="PS50893">
    <property type="entry name" value="ABC_TRANSPORTER_2"/>
    <property type="match status" value="1"/>
</dbReference>
<dbReference type="GO" id="GO:0005524">
    <property type="term" value="F:ATP binding"/>
    <property type="evidence" value="ECO:0007669"/>
    <property type="project" value="UniProtKB-KW"/>
</dbReference>
<reference evidence="5 6" key="1">
    <citation type="journal article" date="2009" name="Appl. Environ. Microbiol.">
        <title>Rhizobium sp. strain NGR234 possesses a remarkable number of secretion systems.</title>
        <authorList>
            <person name="Schmeisser C."/>
            <person name="Liesegang H."/>
            <person name="Krysciak D."/>
            <person name="Bakkou N."/>
            <person name="Le Quere A."/>
            <person name="Wollherr A."/>
            <person name="Heinemeyer I."/>
            <person name="Morgenstern B."/>
            <person name="Pommerening-Roeser A."/>
            <person name="Flores M."/>
            <person name="Palacios R."/>
            <person name="Brenner S."/>
            <person name="Gottschalk G."/>
            <person name="Schmitz R.A."/>
            <person name="Broughton W.J."/>
            <person name="Perret X."/>
            <person name="Strittmatter A.W."/>
            <person name="Streit W.R."/>
        </authorList>
    </citation>
    <scope>NUCLEOTIDE SEQUENCE [LARGE SCALE GENOMIC DNA]</scope>
    <source>
        <strain evidence="6">NBRC 101917 / NGR234</strain>
    </source>
</reference>
<evidence type="ECO:0000256" key="3">
    <source>
        <dbReference type="ARBA" id="ARBA00022840"/>
    </source>
</evidence>
<sequence length="271" mass="30499">MADKNFDGIKIRNLYKIFGRDAQAHVEAVKKGLTKTELNERFGHILGLKDINLDMPSGNIQVIMGLSGSGKSTLIRHINRLIDPTDGEVLVNGVDVVKMNENELREFRRHQTAMVFQKFALLPHRSVLDNTLFGLDVQGVSRSQSIDVAMRWIERVGLKGFEEKYPNQLSGGMQQRVGLARALSNDAPVLLMDEAYSALDPLIRMDMQTVLLDIQKEIKKTIVFITHDLDEALRLGDKIAILRDGEVIQRARARTSFCARRTITSRTSCGR</sequence>
<feature type="domain" description="ABC transporter" evidence="4">
    <location>
        <begin position="9"/>
        <end position="269"/>
    </location>
</feature>
<dbReference type="STRING" id="394.NGR_c20370"/>
<dbReference type="eggNOG" id="COG4175">
    <property type="taxonomic scope" value="Bacteria"/>
</dbReference>
<evidence type="ECO:0000259" key="4">
    <source>
        <dbReference type="PROSITE" id="PS50893"/>
    </source>
</evidence>
<dbReference type="HOGENOM" id="CLU_000604_1_22_5"/>